<feature type="transmembrane region" description="Helical" evidence="1">
    <location>
        <begin position="396"/>
        <end position="414"/>
    </location>
</feature>
<keyword evidence="1" id="KW-1133">Transmembrane helix</keyword>
<dbReference type="EMBL" id="JAOPKB010000003">
    <property type="protein sequence ID" value="MCU4972652.1"/>
    <property type="molecule type" value="Genomic_DNA"/>
</dbReference>
<reference evidence="2 3" key="1">
    <citation type="submission" date="2022-09" db="EMBL/GenBank/DDBJ databases">
        <title>Enrichment on poylsaccharides allowed isolation of novel metabolic and taxonomic groups of Haloarchaea.</title>
        <authorList>
            <person name="Sorokin D.Y."/>
            <person name="Elcheninov A.G."/>
            <person name="Khizhniak T.V."/>
            <person name="Kolganova T.V."/>
            <person name="Kublanov I.V."/>
        </authorList>
    </citation>
    <scope>NUCLEOTIDE SEQUENCE [LARGE SCALE GENOMIC DNA]</scope>
    <source>
        <strain evidence="2 3">AArc-m2/3/4</strain>
    </source>
</reference>
<protein>
    <submittedName>
        <fullName evidence="2">Uncharacterized protein</fullName>
    </submittedName>
</protein>
<feature type="transmembrane region" description="Helical" evidence="1">
    <location>
        <begin position="99"/>
        <end position="120"/>
    </location>
</feature>
<feature type="transmembrane region" description="Helical" evidence="1">
    <location>
        <begin position="166"/>
        <end position="184"/>
    </location>
</feature>
<organism evidence="2 3">
    <name type="scientific">Natronoglomus mannanivorans</name>
    <dbReference type="NCBI Taxonomy" id="2979990"/>
    <lineage>
        <taxon>Archaea</taxon>
        <taxon>Methanobacteriati</taxon>
        <taxon>Methanobacteriota</taxon>
        <taxon>Stenosarchaea group</taxon>
        <taxon>Halobacteria</taxon>
        <taxon>Halobacteriales</taxon>
        <taxon>Natrialbaceae</taxon>
        <taxon>Natronoglomus</taxon>
    </lineage>
</organism>
<feature type="transmembrane region" description="Helical" evidence="1">
    <location>
        <begin position="311"/>
        <end position="332"/>
    </location>
</feature>
<dbReference type="Pfam" id="PF09997">
    <property type="entry name" value="DUF2238"/>
    <property type="match status" value="1"/>
</dbReference>
<accession>A0ABT2QCJ4</accession>
<comment type="caution">
    <text evidence="2">The sequence shown here is derived from an EMBL/GenBank/DDBJ whole genome shotgun (WGS) entry which is preliminary data.</text>
</comment>
<evidence type="ECO:0000256" key="1">
    <source>
        <dbReference type="SAM" id="Phobius"/>
    </source>
</evidence>
<keyword evidence="3" id="KW-1185">Reference proteome</keyword>
<evidence type="ECO:0000313" key="3">
    <source>
        <dbReference type="Proteomes" id="UP001320972"/>
    </source>
</evidence>
<feature type="transmembrane region" description="Helical" evidence="1">
    <location>
        <begin position="344"/>
        <end position="364"/>
    </location>
</feature>
<sequence>MTPPDETTSRAPTRSFHGERSNAYLSWLAVAIALLVGGRGLLDGRFQEVLFAASVAAIALAPAIAVGSKRAALPWEIPIVAVLPLVGAVFAPDQFVRQLVLYTGAAVLALALTLELHALTEIRFERWLAGSFVAMLAATFGAIWSTLTWIHDLALGTSLIASNTEVMWLLVAATAAGSLAGTLFDRYYRQFPGEELVSAPVDGIDEEVFAAKADMDEYPSLEERLPLSADRQRQLVQLLRAGLVAMVAYGVVTVDPGIVSNTGAMLLVTFVPTLLRRRYDLPFDAGLVLWITVVVFLHSLGSVYLYDQTFWWHNVTHPLSATLVGAIGYVVIRTLDELRDDIHLPLELTPWFVVLFVVSFGVFWEIGEFAMDALAATTGLQMPLSQHGLVDTMTDLVFNTIGSILVAFWGLPYLTDLTDAVTDRLEGVPILTSER</sequence>
<dbReference type="InterPro" id="IPR014509">
    <property type="entry name" value="YjdF-like"/>
</dbReference>
<keyword evidence="1" id="KW-0472">Membrane</keyword>
<feature type="transmembrane region" description="Helical" evidence="1">
    <location>
        <begin position="49"/>
        <end position="68"/>
    </location>
</feature>
<feature type="transmembrane region" description="Helical" evidence="1">
    <location>
        <begin position="24"/>
        <end position="42"/>
    </location>
</feature>
<feature type="transmembrane region" description="Helical" evidence="1">
    <location>
        <begin position="235"/>
        <end position="252"/>
    </location>
</feature>
<dbReference type="Proteomes" id="UP001320972">
    <property type="component" value="Unassembled WGS sequence"/>
</dbReference>
<keyword evidence="1" id="KW-0812">Transmembrane</keyword>
<feature type="transmembrane region" description="Helical" evidence="1">
    <location>
        <begin position="127"/>
        <end position="146"/>
    </location>
</feature>
<feature type="transmembrane region" description="Helical" evidence="1">
    <location>
        <begin position="287"/>
        <end position="305"/>
    </location>
</feature>
<gene>
    <name evidence="2" type="ORF">OB955_07860</name>
</gene>
<dbReference type="RefSeq" id="WP_338007479.1">
    <property type="nucleotide sequence ID" value="NZ_JAOPKB010000003.1"/>
</dbReference>
<name>A0ABT2QCJ4_9EURY</name>
<evidence type="ECO:0000313" key="2">
    <source>
        <dbReference type="EMBL" id="MCU4972652.1"/>
    </source>
</evidence>
<proteinExistence type="predicted"/>